<dbReference type="PRINTS" id="PR00452">
    <property type="entry name" value="SH3DOMAIN"/>
</dbReference>
<dbReference type="CDD" id="cd00155">
    <property type="entry name" value="RasGEF"/>
    <property type="match status" value="1"/>
</dbReference>
<feature type="region of interest" description="Disordered" evidence="5">
    <location>
        <begin position="350"/>
        <end position="404"/>
    </location>
</feature>
<dbReference type="InterPro" id="IPR008937">
    <property type="entry name" value="Ras-like_GEF"/>
</dbReference>
<evidence type="ECO:0000259" key="9">
    <source>
        <dbReference type="PROSITE" id="PS50212"/>
    </source>
</evidence>
<dbReference type="SMART" id="SM00326">
    <property type="entry name" value="SH3"/>
    <property type="match status" value="1"/>
</dbReference>
<dbReference type="STRING" id="58919.A0A316ZDB2"/>
<dbReference type="RefSeq" id="XP_025598554.1">
    <property type="nucleotide sequence ID" value="XM_025744136.1"/>
</dbReference>
<evidence type="ECO:0000256" key="3">
    <source>
        <dbReference type="PROSITE-ProRule" id="PRU00168"/>
    </source>
</evidence>
<feature type="compositionally biased region" description="Basic and acidic residues" evidence="5">
    <location>
        <begin position="287"/>
        <end position="296"/>
    </location>
</feature>
<feature type="region of interest" description="Disordered" evidence="5">
    <location>
        <begin position="280"/>
        <end position="325"/>
    </location>
</feature>
<feature type="compositionally biased region" description="Acidic residues" evidence="5">
    <location>
        <begin position="92"/>
        <end position="103"/>
    </location>
</feature>
<feature type="region of interest" description="Disordered" evidence="5">
    <location>
        <begin position="1041"/>
        <end position="1173"/>
    </location>
</feature>
<dbReference type="InterPro" id="IPR001452">
    <property type="entry name" value="SH3_domain"/>
</dbReference>
<feature type="compositionally biased region" description="Polar residues" evidence="5">
    <location>
        <begin position="1134"/>
        <end position="1143"/>
    </location>
</feature>
<feature type="region of interest" description="Disordered" evidence="5">
    <location>
        <begin position="554"/>
        <end position="575"/>
    </location>
</feature>
<feature type="compositionally biased region" description="Polar residues" evidence="5">
    <location>
        <begin position="375"/>
        <end position="386"/>
    </location>
</feature>
<evidence type="ECO:0000256" key="5">
    <source>
        <dbReference type="SAM" id="MobiDB-lite"/>
    </source>
</evidence>
<dbReference type="PROSITE" id="PS50020">
    <property type="entry name" value="WW_DOMAIN_2"/>
    <property type="match status" value="1"/>
</dbReference>
<feature type="compositionally biased region" description="Basic and acidic residues" evidence="5">
    <location>
        <begin position="1041"/>
        <end position="1051"/>
    </location>
</feature>
<feature type="compositionally biased region" description="Low complexity" evidence="5">
    <location>
        <begin position="352"/>
        <end position="374"/>
    </location>
</feature>
<keyword evidence="2 3" id="KW-0344">Guanine-nucleotide releasing factor</keyword>
<dbReference type="SUPFAM" id="SSF50044">
    <property type="entry name" value="SH3-domain"/>
    <property type="match status" value="1"/>
</dbReference>
<dbReference type="InterPro" id="IPR001202">
    <property type="entry name" value="WW_dom"/>
</dbReference>
<dbReference type="EMBL" id="KZ819292">
    <property type="protein sequence ID" value="PWN98275.1"/>
    <property type="molecule type" value="Genomic_DNA"/>
</dbReference>
<gene>
    <name evidence="10" type="ORF">FA09DRAFT_338692</name>
</gene>
<dbReference type="CDD" id="cd06224">
    <property type="entry name" value="REM"/>
    <property type="match status" value="1"/>
</dbReference>
<feature type="domain" description="N-terminal Ras-GEF" evidence="9">
    <location>
        <begin position="1222"/>
        <end position="1354"/>
    </location>
</feature>
<dbReference type="GO" id="GO:0007265">
    <property type="term" value="P:Ras protein signal transduction"/>
    <property type="evidence" value="ECO:0007669"/>
    <property type="project" value="TreeGrafter"/>
</dbReference>
<feature type="domain" description="SH3" evidence="6">
    <location>
        <begin position="18"/>
        <end position="78"/>
    </location>
</feature>
<accession>A0A316ZDB2</accession>
<dbReference type="InterPro" id="IPR036028">
    <property type="entry name" value="SH3-like_dom_sf"/>
</dbReference>
<dbReference type="Gene3D" id="1.10.840.10">
    <property type="entry name" value="Ras guanine-nucleotide exchange factors catalytic domain"/>
    <property type="match status" value="1"/>
</dbReference>
<dbReference type="Proteomes" id="UP000245946">
    <property type="component" value="Unassembled WGS sequence"/>
</dbReference>
<dbReference type="PROSITE" id="PS50009">
    <property type="entry name" value="RASGEF_CAT"/>
    <property type="match status" value="1"/>
</dbReference>
<proteinExistence type="predicted"/>
<dbReference type="InterPro" id="IPR000651">
    <property type="entry name" value="Ras-like_Gua-exchang_fac_N"/>
</dbReference>
<dbReference type="GO" id="GO:0005886">
    <property type="term" value="C:plasma membrane"/>
    <property type="evidence" value="ECO:0007669"/>
    <property type="project" value="TreeGrafter"/>
</dbReference>
<dbReference type="Gene3D" id="1.20.870.10">
    <property type="entry name" value="Son of sevenless (SoS) protein Chain: S domain 1"/>
    <property type="match status" value="1"/>
</dbReference>
<sequence length="1640" mass="177604">MAAAEAGVLYASDDDEGVNSFFVRALYDFSSEDASSLSFERGALIEVLTQLESGWWDGLLGNDVRGWFPSNYVEVISDEEAEAELRARGIEFDEADEEEEEQNDAAASDGASQRSGKAVLSGFDLGPDYESVRQLMEDDGASGNAFEQLAEAAAFGAASGSSHSAAGAPDRARAGSSASAAPATTSPARSTPRAGPSERERLRSHSTAATASIVPQSRPRAATNVASSATASLQAPQGRERALSAAAQGSRARSRSRKDEADFWVPKVTDRGEIMYYNTRTGAQSHDLPDGHESGDSRSASSMHMSDDDEMLSDRSSESRREALQDQAALLPQGAAVSANVFNRHTSTVYIDSDGASGSAASSRLRRGSMASSMTAQSSNTATSARRNPLDSMPDPRDVRPPWKVREALDERSFFFYNTETRETRYDVPPGALVSRTRDTLEELADEPRSATARVSSLPTLESEESETEGDGRPVARAPGKSPKLRRDGSRRPMSIPPAMSDAPRSMMLEAEQALALQKTLEPDSAQALSVLVETAADAISHLASVAAEAIGSDGKSEADRAVVPDPEDALSDHSRLGGATSAVVRAIRDLLYAAGTLGIPQLDLAPIAELCVQPGDEDAATGPVGAFHAALVALQQKSPSSSARDQATVQQAVSAPPGLLALSKKVNATVSKLVLSARAVVEQPMLEGGRGTELAESQIEKLSSHRQRVRDDAMDLARALGALGSEIERAKVSRGAAIPWSRRIHGVVDSGSGTAGVGLQVLGGGSAAGWRGNGFVLPTPTEAATLRAEALGTFHNPFELTKDAQQALNSGKIALRRKPREPLSRALIDERIRKQHDDLVRHLSDLALMIQHGGELPNGQTNGDAVAPDAVSRALTRASFRSVLAQVRLVLVRFGSLMNLVEDADIAAVLDVDGPSEDEPLEAQERTRLMIGITNARLALGTLANVKQAAYDHSAAMLIDVQDLSMSLPYSGADLAVSEQLLLQTRELTSVVQRQLSLLLELVDIAEAQGSQTLSHIGARSKVYGIDDVLVSTLMSDDAARVSPGRDEGARGAGDADSSYDGESAEDEVMYLGPGLAVPNGPPSSRHDVVRSAPSLSPAVPPSNKSYSTSVRGGLGMRTRSTSVTTGASVGSQESAARTMSQRRGTTDHGDDDEEHTARVKSSNKMKRFFGDDPTAASTDALSLAPSTDASAPPVPPIRQVEEIPWFLEADYAPHDIVMNASGQVKGATLGALMERLTMHNAFDPTFNNTFLMTYRSFTTTEEFLDLLFARFRVKMPPGLSPDEQQVWAEKKQTPIRLRVFNVLKSWIESHFYEGEDDEELKRIKDFALDEMAQSLPMETPSKLLIRLVERKQGDGEQMIRKMVMPTSAPAPILPKNLRKIKFLDIDPTEMARQLTLIDSRLYNRIRPVECLAKAWSRPDGIVVAKGIRDVISANNRVSGWVSEAILVQEDLKKRAAWVKHFVAIADRCYALNNFSSMMAIYSGLNNASLNRLRRTWDAVNQRHLALFENMKVVLAPTKNFSRYRHTLRQLNPPCVPFLGVYLTDLTFIEDGNSDHLKTDERLINFSKRQMTAEKIGEIMIYQSTPYNLTPVQGIQKFIEDNMVESRTDDELFEQSLRLEPREREDEKIARLLQESGFL</sequence>
<feature type="compositionally biased region" description="Low complexity" evidence="5">
    <location>
        <begin position="221"/>
        <end position="232"/>
    </location>
</feature>
<evidence type="ECO:0000313" key="11">
    <source>
        <dbReference type="Proteomes" id="UP000245946"/>
    </source>
</evidence>
<dbReference type="CDD" id="cd11883">
    <property type="entry name" value="SH3_Sdc25"/>
    <property type="match status" value="1"/>
</dbReference>
<dbReference type="SUPFAM" id="SSF48366">
    <property type="entry name" value="Ras GEF"/>
    <property type="match status" value="1"/>
</dbReference>
<feature type="compositionally biased region" description="Low complexity" evidence="5">
    <location>
        <begin position="160"/>
        <end position="194"/>
    </location>
</feature>
<feature type="region of interest" description="Disordered" evidence="5">
    <location>
        <begin position="92"/>
        <end position="119"/>
    </location>
</feature>
<dbReference type="SMART" id="SM00147">
    <property type="entry name" value="RasGEF"/>
    <property type="match status" value="1"/>
</dbReference>
<keyword evidence="1 4" id="KW-0728">SH3 domain</keyword>
<evidence type="ECO:0000256" key="4">
    <source>
        <dbReference type="PROSITE-ProRule" id="PRU00192"/>
    </source>
</evidence>
<feature type="domain" description="WW" evidence="8">
    <location>
        <begin position="397"/>
        <end position="431"/>
    </location>
</feature>
<dbReference type="PROSITE" id="PS01159">
    <property type="entry name" value="WW_DOMAIN_1"/>
    <property type="match status" value="1"/>
</dbReference>
<feature type="compositionally biased region" description="Low complexity" evidence="5">
    <location>
        <begin position="1119"/>
        <end position="1133"/>
    </location>
</feature>
<dbReference type="GeneID" id="37271680"/>
<reference evidence="10 11" key="1">
    <citation type="journal article" date="2018" name="Mol. Biol. Evol.">
        <title>Broad Genomic Sampling Reveals a Smut Pathogenic Ancestry of the Fungal Clade Ustilaginomycotina.</title>
        <authorList>
            <person name="Kijpornyongpan T."/>
            <person name="Mondo S.J."/>
            <person name="Barry K."/>
            <person name="Sandor L."/>
            <person name="Lee J."/>
            <person name="Lipzen A."/>
            <person name="Pangilinan J."/>
            <person name="LaButti K."/>
            <person name="Hainaut M."/>
            <person name="Henrissat B."/>
            <person name="Grigoriev I.V."/>
            <person name="Spatafora J.W."/>
            <person name="Aime M.C."/>
        </authorList>
    </citation>
    <scope>NUCLEOTIDE SEQUENCE [LARGE SCALE GENOMIC DNA]</scope>
    <source>
        <strain evidence="10 11">MCA 4186</strain>
    </source>
</reference>
<dbReference type="PROSITE" id="PS50212">
    <property type="entry name" value="RASGEF_NTER"/>
    <property type="match status" value="1"/>
</dbReference>
<feature type="compositionally biased region" description="Polar residues" evidence="5">
    <location>
        <begin position="205"/>
        <end position="215"/>
    </location>
</feature>
<dbReference type="Pfam" id="PF00618">
    <property type="entry name" value="RasGEF_N"/>
    <property type="match status" value="1"/>
</dbReference>
<evidence type="ECO:0000313" key="10">
    <source>
        <dbReference type="EMBL" id="PWN98275.1"/>
    </source>
</evidence>
<feature type="region of interest" description="Disordered" evidence="5">
    <location>
        <begin position="442"/>
        <end position="504"/>
    </location>
</feature>
<evidence type="ECO:0000256" key="2">
    <source>
        <dbReference type="ARBA" id="ARBA00022658"/>
    </source>
</evidence>
<dbReference type="OrthoDB" id="546434at2759"/>
<dbReference type="Gene3D" id="2.30.30.40">
    <property type="entry name" value="SH3 Domains"/>
    <property type="match status" value="1"/>
</dbReference>
<dbReference type="PANTHER" id="PTHR23113:SF368">
    <property type="entry name" value="CELL DIVISION CONTROL PROTEIN 25"/>
    <property type="match status" value="1"/>
</dbReference>
<organism evidence="10 11">
    <name type="scientific">Tilletiopsis washingtonensis</name>
    <dbReference type="NCBI Taxonomy" id="58919"/>
    <lineage>
        <taxon>Eukaryota</taxon>
        <taxon>Fungi</taxon>
        <taxon>Dikarya</taxon>
        <taxon>Basidiomycota</taxon>
        <taxon>Ustilaginomycotina</taxon>
        <taxon>Exobasidiomycetes</taxon>
        <taxon>Entylomatales</taxon>
        <taxon>Entylomatales incertae sedis</taxon>
        <taxon>Tilletiopsis</taxon>
    </lineage>
</organism>
<dbReference type="InterPro" id="IPR036964">
    <property type="entry name" value="RASGEF_cat_dom_sf"/>
</dbReference>
<feature type="region of interest" description="Disordered" evidence="5">
    <location>
        <begin position="160"/>
        <end position="260"/>
    </location>
</feature>
<evidence type="ECO:0000259" key="8">
    <source>
        <dbReference type="PROSITE" id="PS50020"/>
    </source>
</evidence>
<feature type="compositionally biased region" description="Basic and acidic residues" evidence="5">
    <location>
        <begin position="394"/>
        <end position="404"/>
    </location>
</feature>
<protein>
    <recommendedName>
        <fullName evidence="12">Ras GEF</fullName>
    </recommendedName>
</protein>
<dbReference type="InterPro" id="IPR023578">
    <property type="entry name" value="Ras_GEF_dom_sf"/>
</dbReference>
<dbReference type="Pfam" id="PF00617">
    <property type="entry name" value="RasGEF"/>
    <property type="match status" value="1"/>
</dbReference>
<dbReference type="PROSITE" id="PS50002">
    <property type="entry name" value="SH3"/>
    <property type="match status" value="1"/>
</dbReference>
<feature type="compositionally biased region" description="Acidic residues" evidence="5">
    <location>
        <begin position="1059"/>
        <end position="1070"/>
    </location>
</feature>
<dbReference type="GO" id="GO:0005085">
    <property type="term" value="F:guanyl-nucleotide exchange factor activity"/>
    <property type="evidence" value="ECO:0007669"/>
    <property type="project" value="UniProtKB-KW"/>
</dbReference>
<dbReference type="Pfam" id="PF00018">
    <property type="entry name" value="SH3_1"/>
    <property type="match status" value="1"/>
</dbReference>
<evidence type="ECO:0008006" key="12">
    <source>
        <dbReference type="Google" id="ProtNLM"/>
    </source>
</evidence>
<evidence type="ECO:0000259" key="6">
    <source>
        <dbReference type="PROSITE" id="PS50002"/>
    </source>
</evidence>
<name>A0A316ZDB2_9BASI</name>
<dbReference type="SMART" id="SM00229">
    <property type="entry name" value="RasGEFN"/>
    <property type="match status" value="1"/>
</dbReference>
<evidence type="ECO:0000259" key="7">
    <source>
        <dbReference type="PROSITE" id="PS50009"/>
    </source>
</evidence>
<dbReference type="InterPro" id="IPR019804">
    <property type="entry name" value="Ras_G-nucl-exch_fac_CS"/>
</dbReference>
<feature type="domain" description="Ras-GEF" evidence="7">
    <location>
        <begin position="1388"/>
        <end position="1623"/>
    </location>
</feature>
<keyword evidence="11" id="KW-1185">Reference proteome</keyword>
<dbReference type="PANTHER" id="PTHR23113">
    <property type="entry name" value="GUANINE NUCLEOTIDE EXCHANGE FACTOR"/>
    <property type="match status" value="1"/>
</dbReference>
<feature type="compositionally biased region" description="Basic and acidic residues" evidence="5">
    <location>
        <begin position="312"/>
        <end position="324"/>
    </location>
</feature>
<dbReference type="InterPro" id="IPR001895">
    <property type="entry name" value="RASGEF_cat_dom"/>
</dbReference>
<dbReference type="PROSITE" id="PS00720">
    <property type="entry name" value="RASGEF"/>
    <property type="match status" value="1"/>
</dbReference>
<evidence type="ECO:0000256" key="1">
    <source>
        <dbReference type="ARBA" id="ARBA00022443"/>
    </source>
</evidence>